<accession>A0A3G3M4W5</accession>
<dbReference type="Proteomes" id="UP000272407">
    <property type="component" value="Segment"/>
</dbReference>
<dbReference type="EMBL" id="MH910041">
    <property type="protein sequence ID" value="AYR01529.1"/>
    <property type="molecule type" value="Genomic_DNA"/>
</dbReference>
<evidence type="ECO:0000313" key="4">
    <source>
        <dbReference type="Proteomes" id="UP000272407"/>
    </source>
</evidence>
<keyword evidence="2" id="KW-0472">Membrane</keyword>
<keyword evidence="4" id="KW-1185">Reference proteome</keyword>
<dbReference type="RefSeq" id="YP_010656215.1">
    <property type="nucleotide sequence ID" value="NC_070836.1"/>
</dbReference>
<evidence type="ECO:0008006" key="5">
    <source>
        <dbReference type="Google" id="ProtNLM"/>
    </source>
</evidence>
<feature type="transmembrane region" description="Helical" evidence="2">
    <location>
        <begin position="45"/>
        <end position="64"/>
    </location>
</feature>
<reference evidence="3 4" key="1">
    <citation type="submission" date="2018-09" db="EMBL/GenBank/DDBJ databases">
        <authorList>
            <person name="Rimple P.A."/>
            <person name="Stoner T.H."/>
            <person name="Garlena R.A."/>
            <person name="Russell D.A."/>
            <person name="Pope W.H."/>
            <person name="Jacobs-Sera D."/>
            <person name="Hatfull G.F."/>
        </authorList>
    </citation>
    <scope>NUCLEOTIDE SEQUENCE [LARGE SCALE GENOMIC DNA]</scope>
</reference>
<dbReference type="GeneID" id="77932094"/>
<feature type="transmembrane region" description="Helical" evidence="2">
    <location>
        <begin position="70"/>
        <end position="88"/>
    </location>
</feature>
<evidence type="ECO:0000256" key="1">
    <source>
        <dbReference type="SAM" id="MobiDB-lite"/>
    </source>
</evidence>
<keyword evidence="2" id="KW-1133">Transmembrane helix</keyword>
<gene>
    <name evidence="3" type="primary">29</name>
    <name evidence="3" type="ORF">PBI_SEAHORSE_29</name>
</gene>
<evidence type="ECO:0000256" key="2">
    <source>
        <dbReference type="SAM" id="Phobius"/>
    </source>
</evidence>
<feature type="region of interest" description="Disordered" evidence="1">
    <location>
        <begin position="107"/>
        <end position="146"/>
    </location>
</feature>
<name>A0A3G3M4W5_9CAUD</name>
<feature type="transmembrane region" description="Helical" evidence="2">
    <location>
        <begin position="12"/>
        <end position="33"/>
    </location>
</feature>
<evidence type="ECO:0000313" key="3">
    <source>
        <dbReference type="EMBL" id="AYR01529.1"/>
    </source>
</evidence>
<sequence>MDSLTPEALAALIALGPAALWLMVVSFVLPPVISIIQQTRWSARVQSVVAFVVYLIVAAVWALLNGIFSAASFVVAALVVFVIAGNSYKLLWKPTGVAPAIEAATPLAGKDTSSDAVEELPAYPTDEADPAPPVIAPADDGPAHRA</sequence>
<keyword evidence="2" id="KW-0812">Transmembrane</keyword>
<organism evidence="3 4">
    <name type="scientific">Arthrobacter phage Seahorse</name>
    <dbReference type="NCBI Taxonomy" id="2419611"/>
    <lineage>
        <taxon>Viruses</taxon>
        <taxon>Duplodnaviria</taxon>
        <taxon>Heunggongvirae</taxon>
        <taxon>Uroviricota</taxon>
        <taxon>Caudoviricetes</taxon>
        <taxon>Seamegvirus</taxon>
        <taxon>Seamegvirus seahorse</taxon>
    </lineage>
</organism>
<dbReference type="KEGG" id="vg:77932094"/>
<protein>
    <recommendedName>
        <fullName evidence="5">Holin</fullName>
    </recommendedName>
</protein>
<proteinExistence type="predicted"/>